<dbReference type="EMBL" id="JABAIA010000002">
    <property type="protein sequence ID" value="NLR66914.1"/>
    <property type="molecule type" value="Genomic_DNA"/>
</dbReference>
<sequence length="164" mass="18573">MNSLFANMYAALESRIIANIPEIKGVYPELQQLDNYKGQPDLWPCVFIDFTTFEFENLAQHEQTASGILSCKMAFSVTKSGSTDFIDKQTALDYYEIETKLHQLLQGWSNGNCAPLVRTKIDTADRKDNFRVRTLSYNLSFEESIVTPPGTSTPRPAAEFLFRA</sequence>
<evidence type="ECO:0000313" key="2">
    <source>
        <dbReference type="Proteomes" id="UP000570474"/>
    </source>
</evidence>
<dbReference type="AlphaFoldDB" id="A0A847RY33"/>
<name>A0A847RY33_9BACT</name>
<proteinExistence type="predicted"/>
<gene>
    <name evidence="1" type="ORF">HGH92_21580</name>
</gene>
<evidence type="ECO:0000313" key="1">
    <source>
        <dbReference type="EMBL" id="NLR66914.1"/>
    </source>
</evidence>
<comment type="caution">
    <text evidence="1">The sequence shown here is derived from an EMBL/GenBank/DDBJ whole genome shotgun (WGS) entry which is preliminary data.</text>
</comment>
<keyword evidence="2" id="KW-1185">Reference proteome</keyword>
<reference evidence="1 2" key="1">
    <citation type="submission" date="2020-04" db="EMBL/GenBank/DDBJ databases">
        <authorList>
            <person name="Yin C."/>
        </authorList>
    </citation>
    <scope>NUCLEOTIDE SEQUENCE [LARGE SCALE GENOMIC DNA]</scope>
    <source>
        <strain evidence="1 2">Ae27</strain>
    </source>
</reference>
<organism evidence="1 2">
    <name type="scientific">Chitinophaga varians</name>
    <dbReference type="NCBI Taxonomy" id="2202339"/>
    <lineage>
        <taxon>Bacteria</taxon>
        <taxon>Pseudomonadati</taxon>
        <taxon>Bacteroidota</taxon>
        <taxon>Chitinophagia</taxon>
        <taxon>Chitinophagales</taxon>
        <taxon>Chitinophagaceae</taxon>
        <taxon>Chitinophaga</taxon>
    </lineage>
</organism>
<dbReference type="RefSeq" id="WP_168872812.1">
    <property type="nucleotide sequence ID" value="NZ_JABAIA010000002.1"/>
</dbReference>
<accession>A0A847RY33</accession>
<protein>
    <submittedName>
        <fullName evidence="1">Uncharacterized protein</fullName>
    </submittedName>
</protein>
<dbReference type="Proteomes" id="UP000570474">
    <property type="component" value="Unassembled WGS sequence"/>
</dbReference>